<dbReference type="Proteomes" id="UP001321473">
    <property type="component" value="Unassembled WGS sequence"/>
</dbReference>
<comment type="subcellular location">
    <subcellularLocation>
        <location evidence="1">Nucleus</location>
    </subcellularLocation>
</comment>
<feature type="compositionally biased region" description="Polar residues" evidence="9">
    <location>
        <begin position="57"/>
        <end position="68"/>
    </location>
</feature>
<dbReference type="GO" id="GO:0005634">
    <property type="term" value="C:nucleus"/>
    <property type="evidence" value="ECO:0007669"/>
    <property type="project" value="UniProtKB-SubCell"/>
</dbReference>
<dbReference type="AlphaFoldDB" id="A0AAQ4F3J8"/>
<feature type="domain" description="BHLH" evidence="10">
    <location>
        <begin position="83"/>
        <end position="133"/>
    </location>
</feature>
<comment type="caution">
    <text evidence="11">The sequence shown here is derived from an EMBL/GenBank/DDBJ whole genome shotgun (WGS) entry which is preliminary data.</text>
</comment>
<protein>
    <recommendedName>
        <fullName evidence="10">BHLH domain-containing protein</fullName>
    </recommendedName>
</protein>
<keyword evidence="7" id="KW-0804">Transcription</keyword>
<accession>A0AAQ4F3J8</accession>
<feature type="compositionally biased region" description="Basic and acidic residues" evidence="9">
    <location>
        <begin position="81"/>
        <end position="93"/>
    </location>
</feature>
<evidence type="ECO:0000256" key="2">
    <source>
        <dbReference type="ARBA" id="ARBA00022473"/>
    </source>
</evidence>
<keyword evidence="8" id="KW-0539">Nucleus</keyword>
<evidence type="ECO:0000256" key="6">
    <source>
        <dbReference type="ARBA" id="ARBA00023125"/>
    </source>
</evidence>
<dbReference type="GO" id="GO:0007283">
    <property type="term" value="P:spermatogenesis"/>
    <property type="evidence" value="ECO:0007669"/>
    <property type="project" value="UniProtKB-KW"/>
</dbReference>
<keyword evidence="2" id="KW-0217">Developmental protein</keyword>
<proteinExistence type="predicted"/>
<keyword evidence="3" id="KW-0221">Differentiation</keyword>
<keyword evidence="5" id="KW-0805">Transcription regulation</keyword>
<dbReference type="SUPFAM" id="SSF47459">
    <property type="entry name" value="HLH, helix-loop-helix DNA-binding domain"/>
    <property type="match status" value="1"/>
</dbReference>
<dbReference type="PROSITE" id="PS50888">
    <property type="entry name" value="BHLH"/>
    <property type="match status" value="1"/>
</dbReference>
<dbReference type="CDD" id="cd19683">
    <property type="entry name" value="bHLH_SOHLH_like"/>
    <property type="match status" value="1"/>
</dbReference>
<dbReference type="EMBL" id="JARKHS020007458">
    <property type="protein sequence ID" value="KAK8781649.1"/>
    <property type="molecule type" value="Genomic_DNA"/>
</dbReference>
<feature type="region of interest" description="Disordered" evidence="9">
    <location>
        <begin position="54"/>
        <end position="96"/>
    </location>
</feature>
<sequence length="192" mass="21449">MDSQQQLLYIDQFGAAHVLQPLGKTGAEGPGTAAMDPTFDVVYEADTVYLNLDGVDDTTTSTSHEQGTSPEASSASSAEVPEDRRARHNDVERKRRARIKSACDTLRTLVPSLDRSTDAATVFESTVRHIKHLQQGMSHEELLKTSKEFFETHCLYPEKYEGSLNGLRRASMAFGWEQGQYTAMRKFKSVWS</sequence>
<dbReference type="GO" id="GO:0030154">
    <property type="term" value="P:cell differentiation"/>
    <property type="evidence" value="ECO:0007669"/>
    <property type="project" value="UniProtKB-KW"/>
</dbReference>
<dbReference type="GO" id="GO:0046983">
    <property type="term" value="F:protein dimerization activity"/>
    <property type="evidence" value="ECO:0007669"/>
    <property type="project" value="InterPro"/>
</dbReference>
<evidence type="ECO:0000256" key="1">
    <source>
        <dbReference type="ARBA" id="ARBA00004123"/>
    </source>
</evidence>
<evidence type="ECO:0000259" key="10">
    <source>
        <dbReference type="PROSITE" id="PS50888"/>
    </source>
</evidence>
<dbReference type="InterPro" id="IPR039583">
    <property type="entry name" value="TCFL5/SOLH1/2"/>
</dbReference>
<evidence type="ECO:0000256" key="4">
    <source>
        <dbReference type="ARBA" id="ARBA00022871"/>
    </source>
</evidence>
<dbReference type="InterPro" id="IPR036638">
    <property type="entry name" value="HLH_DNA-bd_sf"/>
</dbReference>
<evidence type="ECO:0000256" key="5">
    <source>
        <dbReference type="ARBA" id="ARBA00023015"/>
    </source>
</evidence>
<organism evidence="11 12">
    <name type="scientific">Amblyomma americanum</name>
    <name type="common">Lone star tick</name>
    <dbReference type="NCBI Taxonomy" id="6943"/>
    <lineage>
        <taxon>Eukaryota</taxon>
        <taxon>Metazoa</taxon>
        <taxon>Ecdysozoa</taxon>
        <taxon>Arthropoda</taxon>
        <taxon>Chelicerata</taxon>
        <taxon>Arachnida</taxon>
        <taxon>Acari</taxon>
        <taxon>Parasitiformes</taxon>
        <taxon>Ixodida</taxon>
        <taxon>Ixodoidea</taxon>
        <taxon>Ixodidae</taxon>
        <taxon>Amblyomminae</taxon>
        <taxon>Amblyomma</taxon>
    </lineage>
</organism>
<feature type="compositionally biased region" description="Low complexity" evidence="9">
    <location>
        <begin position="69"/>
        <end position="79"/>
    </location>
</feature>
<reference evidence="11 12" key="1">
    <citation type="journal article" date="2023" name="Arcadia Sci">
        <title>De novo assembly of a long-read Amblyomma americanum tick genome.</title>
        <authorList>
            <person name="Chou S."/>
            <person name="Poskanzer K.E."/>
            <person name="Rollins M."/>
            <person name="Thuy-Boun P.S."/>
        </authorList>
    </citation>
    <scope>NUCLEOTIDE SEQUENCE [LARGE SCALE GENOMIC DNA]</scope>
    <source>
        <strain evidence="11">F_SG_1</strain>
        <tissue evidence="11">Salivary glands</tissue>
    </source>
</reference>
<dbReference type="GO" id="GO:0000978">
    <property type="term" value="F:RNA polymerase II cis-regulatory region sequence-specific DNA binding"/>
    <property type="evidence" value="ECO:0007669"/>
    <property type="project" value="TreeGrafter"/>
</dbReference>
<keyword evidence="12" id="KW-1185">Reference proteome</keyword>
<evidence type="ECO:0000256" key="7">
    <source>
        <dbReference type="ARBA" id="ARBA00023163"/>
    </source>
</evidence>
<dbReference type="PANTHER" id="PTHR15402:SF2">
    <property type="entry name" value="TRANSCRIPTION FACTOR LIKE 5"/>
    <property type="match status" value="1"/>
</dbReference>
<gene>
    <name evidence="11" type="ORF">V5799_017010</name>
</gene>
<dbReference type="SMART" id="SM00353">
    <property type="entry name" value="HLH"/>
    <property type="match status" value="1"/>
</dbReference>
<dbReference type="InterPro" id="IPR011598">
    <property type="entry name" value="bHLH_dom"/>
</dbReference>
<dbReference type="PANTHER" id="PTHR15402">
    <property type="entry name" value="TRANSCRIPTION FACTOR-LIKE 5 PROTEIN"/>
    <property type="match status" value="1"/>
</dbReference>
<name>A0AAQ4F3J8_AMBAM</name>
<evidence type="ECO:0000256" key="8">
    <source>
        <dbReference type="ARBA" id="ARBA00023242"/>
    </source>
</evidence>
<evidence type="ECO:0000256" key="3">
    <source>
        <dbReference type="ARBA" id="ARBA00022782"/>
    </source>
</evidence>
<evidence type="ECO:0000313" key="11">
    <source>
        <dbReference type="EMBL" id="KAK8781649.1"/>
    </source>
</evidence>
<dbReference type="Gene3D" id="4.10.280.10">
    <property type="entry name" value="Helix-loop-helix DNA-binding domain"/>
    <property type="match status" value="1"/>
</dbReference>
<evidence type="ECO:0000313" key="12">
    <source>
        <dbReference type="Proteomes" id="UP001321473"/>
    </source>
</evidence>
<dbReference type="Pfam" id="PF00010">
    <property type="entry name" value="HLH"/>
    <property type="match status" value="1"/>
</dbReference>
<keyword evidence="4" id="KW-0744">Spermatogenesis</keyword>
<dbReference type="GO" id="GO:0000981">
    <property type="term" value="F:DNA-binding transcription factor activity, RNA polymerase II-specific"/>
    <property type="evidence" value="ECO:0007669"/>
    <property type="project" value="TreeGrafter"/>
</dbReference>
<keyword evidence="6" id="KW-0238">DNA-binding</keyword>
<evidence type="ECO:0000256" key="9">
    <source>
        <dbReference type="SAM" id="MobiDB-lite"/>
    </source>
</evidence>